<comment type="similarity">
    <text evidence="1 4">Belongs to the aldehyde dehydrogenase family.</text>
</comment>
<feature type="domain" description="Aldehyde dehydrogenase" evidence="5">
    <location>
        <begin position="30"/>
        <end position="495"/>
    </location>
</feature>
<dbReference type="PANTHER" id="PTHR11699">
    <property type="entry name" value="ALDEHYDE DEHYDROGENASE-RELATED"/>
    <property type="match status" value="1"/>
</dbReference>
<protein>
    <submittedName>
        <fullName evidence="6">Aldehyde dehydrogenase family protein</fullName>
    </submittedName>
</protein>
<sequence>MTGSFTYQFDTPVYKGTTTIRTGHFINGVWIQAMDPKAVIPVVNPTTGETITNVAAGATEDVHTAVLHAIEAYKRVWGLNSPGTARSLLLNVLADLVEEHADELAAIEALNVGKPFHQARNMDVKTTIELFRYYAGWADKVEGKSYETDEKKLAYTRKEPFGVVGLIVPWNFPLLIAASKLAPALASGNSVVLKPSEVTPLSTLKLCEYISAAGFPDGVVNVINGYGDPVGVAIARHANIGKVSFTGSTRVGHQIMRASSETNLRPVTLELGGKSPTIVFDDADLKQAVKWAAQGLFYNSGQACIAGSRIYVHAGIYQDFLDSFTETVLNLEKLIGNPFAENTQQGPLVSAVHFNRVMDYIKSGEAEGATIHTGGTRRGTEGYFITPTIFTGVTASMKIMREEIFGPVGAIMMFTTESEVVEAANMTEYGLAANVFSQNVDRALRVAHRLESGSIWVNSAGDTEIAVPFGGYKQSGIGREMGQHAIDAYTRTKAVHVNIGHEL</sequence>
<comment type="caution">
    <text evidence="6">The sequence shown here is derived from an EMBL/GenBank/DDBJ whole genome shotgun (WGS) entry which is preliminary data.</text>
</comment>
<dbReference type="PROSITE" id="PS00687">
    <property type="entry name" value="ALDEHYDE_DEHYDR_GLU"/>
    <property type="match status" value="1"/>
</dbReference>
<dbReference type="FunFam" id="3.40.605.10:FF:000026">
    <property type="entry name" value="Aldehyde dehydrogenase, putative"/>
    <property type="match status" value="1"/>
</dbReference>
<keyword evidence="2 4" id="KW-0560">Oxidoreductase</keyword>
<dbReference type="EMBL" id="BRPK01000021">
    <property type="protein sequence ID" value="GLB45323.1"/>
    <property type="molecule type" value="Genomic_DNA"/>
</dbReference>
<dbReference type="InterPro" id="IPR029510">
    <property type="entry name" value="Ald_DH_CS_GLU"/>
</dbReference>
<name>A0A9P3UU75_LYOSH</name>
<evidence type="ECO:0000313" key="6">
    <source>
        <dbReference type="EMBL" id="GLB45323.1"/>
    </source>
</evidence>
<organism evidence="6 7">
    <name type="scientific">Lyophyllum shimeji</name>
    <name type="common">Hon-shimeji</name>
    <name type="synonym">Tricholoma shimeji</name>
    <dbReference type="NCBI Taxonomy" id="47721"/>
    <lineage>
        <taxon>Eukaryota</taxon>
        <taxon>Fungi</taxon>
        <taxon>Dikarya</taxon>
        <taxon>Basidiomycota</taxon>
        <taxon>Agaricomycotina</taxon>
        <taxon>Agaricomycetes</taxon>
        <taxon>Agaricomycetidae</taxon>
        <taxon>Agaricales</taxon>
        <taxon>Tricholomatineae</taxon>
        <taxon>Lyophyllaceae</taxon>
        <taxon>Lyophyllum</taxon>
    </lineage>
</organism>
<dbReference type="GO" id="GO:0004030">
    <property type="term" value="F:aldehyde dehydrogenase [NAD(P)+] activity"/>
    <property type="evidence" value="ECO:0007669"/>
    <property type="project" value="UniProtKB-ARBA"/>
</dbReference>
<dbReference type="AlphaFoldDB" id="A0A9P3UU75"/>
<evidence type="ECO:0000259" key="5">
    <source>
        <dbReference type="Pfam" id="PF00171"/>
    </source>
</evidence>
<keyword evidence="7" id="KW-1185">Reference proteome</keyword>
<dbReference type="OrthoDB" id="310895at2759"/>
<dbReference type="InterPro" id="IPR016162">
    <property type="entry name" value="Ald_DH_N"/>
</dbReference>
<reference evidence="6" key="1">
    <citation type="submission" date="2022-07" db="EMBL/GenBank/DDBJ databases">
        <title>The genome of Lyophyllum shimeji provides insight into the initial evolution of ectomycorrhizal fungal genome.</title>
        <authorList>
            <person name="Kobayashi Y."/>
            <person name="Shibata T."/>
            <person name="Hirakawa H."/>
            <person name="Shigenobu S."/>
            <person name="Nishiyama T."/>
            <person name="Yamada A."/>
            <person name="Hasebe M."/>
            <person name="Kawaguchi M."/>
        </authorList>
    </citation>
    <scope>NUCLEOTIDE SEQUENCE</scope>
    <source>
        <strain evidence="6">AT787</strain>
    </source>
</reference>
<gene>
    <name evidence="6" type="ORF">LshimejAT787_2100830</name>
</gene>
<dbReference type="InterPro" id="IPR016161">
    <property type="entry name" value="Ald_DH/histidinol_DH"/>
</dbReference>
<evidence type="ECO:0000256" key="4">
    <source>
        <dbReference type="RuleBase" id="RU003345"/>
    </source>
</evidence>
<dbReference type="PROSITE" id="PS00070">
    <property type="entry name" value="ALDEHYDE_DEHYDR_CYS"/>
    <property type="match status" value="1"/>
</dbReference>
<dbReference type="FunFam" id="3.40.605.10:FF:000007">
    <property type="entry name" value="NAD/NADP-dependent betaine aldehyde dehydrogenase"/>
    <property type="match status" value="1"/>
</dbReference>
<dbReference type="InterPro" id="IPR016160">
    <property type="entry name" value="Ald_DH_CS_CYS"/>
</dbReference>
<dbReference type="Gene3D" id="3.40.605.10">
    <property type="entry name" value="Aldehyde Dehydrogenase, Chain A, domain 1"/>
    <property type="match status" value="1"/>
</dbReference>
<dbReference type="Pfam" id="PF00171">
    <property type="entry name" value="Aldedh"/>
    <property type="match status" value="1"/>
</dbReference>
<dbReference type="InterPro" id="IPR015590">
    <property type="entry name" value="Aldehyde_DH_dom"/>
</dbReference>
<evidence type="ECO:0000256" key="3">
    <source>
        <dbReference type="PROSITE-ProRule" id="PRU10007"/>
    </source>
</evidence>
<evidence type="ECO:0000256" key="1">
    <source>
        <dbReference type="ARBA" id="ARBA00009986"/>
    </source>
</evidence>
<dbReference type="Gene3D" id="3.40.309.10">
    <property type="entry name" value="Aldehyde Dehydrogenase, Chain A, domain 2"/>
    <property type="match status" value="1"/>
</dbReference>
<evidence type="ECO:0000256" key="2">
    <source>
        <dbReference type="ARBA" id="ARBA00023002"/>
    </source>
</evidence>
<accession>A0A9P3UU75</accession>
<dbReference type="SUPFAM" id="SSF53720">
    <property type="entry name" value="ALDH-like"/>
    <property type="match status" value="1"/>
</dbReference>
<proteinExistence type="inferred from homology"/>
<dbReference type="InterPro" id="IPR016163">
    <property type="entry name" value="Ald_DH_C"/>
</dbReference>
<dbReference type="FunFam" id="3.40.309.10:FF:000012">
    <property type="entry name" value="Betaine aldehyde dehydrogenase"/>
    <property type="match status" value="1"/>
</dbReference>
<evidence type="ECO:0000313" key="7">
    <source>
        <dbReference type="Proteomes" id="UP001063166"/>
    </source>
</evidence>
<feature type="active site" evidence="3">
    <location>
        <position position="270"/>
    </location>
</feature>
<dbReference type="Proteomes" id="UP001063166">
    <property type="component" value="Unassembled WGS sequence"/>
</dbReference>